<dbReference type="PROSITE" id="PS51192">
    <property type="entry name" value="HELICASE_ATP_BIND_1"/>
    <property type="match status" value="1"/>
</dbReference>
<dbReference type="GO" id="GO:0004386">
    <property type="term" value="F:helicase activity"/>
    <property type="evidence" value="ECO:0007669"/>
    <property type="project" value="UniProtKB-KW"/>
</dbReference>
<dbReference type="EMBL" id="JAOQKC010000020">
    <property type="protein sequence ID" value="MCU6697820.1"/>
    <property type="molecule type" value="Genomic_DNA"/>
</dbReference>
<dbReference type="CDD" id="cd00525">
    <property type="entry name" value="AE_Prim_S_like"/>
    <property type="match status" value="1"/>
</dbReference>
<dbReference type="InterPro" id="IPR050742">
    <property type="entry name" value="Helicase_Restrict-Modif_Enz"/>
</dbReference>
<dbReference type="CDD" id="cd18785">
    <property type="entry name" value="SF2_C"/>
    <property type="match status" value="1"/>
</dbReference>
<gene>
    <name evidence="3" type="ORF">OCV63_13085</name>
</gene>
<dbReference type="InterPro" id="IPR027417">
    <property type="entry name" value="P-loop_NTPase"/>
</dbReference>
<reference evidence="3 4" key="1">
    <citation type="journal article" date="2021" name="ISME Commun">
        <title>Automated analysis of genomic sequences facilitates high-throughput and comprehensive description of bacteria.</title>
        <authorList>
            <person name="Hitch T.C.A."/>
        </authorList>
    </citation>
    <scope>NUCLEOTIDE SEQUENCE [LARGE SCALE GENOMIC DNA]</scope>
    <source>
        <strain evidence="3 4">Sanger_04</strain>
    </source>
</reference>
<feature type="domain" description="Helicase ATP-binding" evidence="2">
    <location>
        <begin position="466"/>
        <end position="632"/>
    </location>
</feature>
<dbReference type="InterPro" id="IPR006935">
    <property type="entry name" value="Helicase/UvrB_N"/>
</dbReference>
<protein>
    <submittedName>
        <fullName evidence="3">DEAD/DEAH box helicase family protein</fullName>
    </submittedName>
</protein>
<organism evidence="3 4">
    <name type="scientific">Laedolimicola ammoniilytica</name>
    <dbReference type="NCBI Taxonomy" id="2981771"/>
    <lineage>
        <taxon>Bacteria</taxon>
        <taxon>Bacillati</taxon>
        <taxon>Bacillota</taxon>
        <taxon>Clostridia</taxon>
        <taxon>Lachnospirales</taxon>
        <taxon>Lachnospiraceae</taxon>
        <taxon>Laedolimicola</taxon>
    </lineage>
</organism>
<dbReference type="SMART" id="SM00487">
    <property type="entry name" value="DEXDc"/>
    <property type="match status" value="1"/>
</dbReference>
<dbReference type="Pfam" id="PF22548">
    <property type="entry name" value="AEP-TOTE"/>
    <property type="match status" value="1"/>
</dbReference>
<evidence type="ECO:0000259" key="2">
    <source>
        <dbReference type="PROSITE" id="PS51192"/>
    </source>
</evidence>
<dbReference type="PANTHER" id="PTHR47396:SF1">
    <property type="entry name" value="ATP-DEPENDENT HELICASE IRC3-RELATED"/>
    <property type="match status" value="1"/>
</dbReference>
<dbReference type="InterPro" id="IPR014001">
    <property type="entry name" value="Helicase_ATP-bd"/>
</dbReference>
<dbReference type="Pfam" id="PF04851">
    <property type="entry name" value="ResIII"/>
    <property type="match status" value="1"/>
</dbReference>
<sequence length="984" mass="113407">MNIEAYNLDTLRKLVRKLEKENQSLKEKLDEANIPYNSEDVFNEFSEENTEYDLDQGGRIIERYITEDMAKWYFSMFWGRNDVYAKRGSKGGYFPQCNNRWNNALCPKQRKLKMTCDECEYRDWTKLTLDKIIAHLVGYKEDGSDVLGIYPLFPDGTCRFLVFDFDNHEKGAQETDFANTDNEWKEEVSALRRMCELNGINPLVERSRSGRGAHVWIFFKKPIPASLARNFGYMLLDKGSASVNMKSFHYYDRMYPSQDVTSGIGNLIALPLQGQALKRGNSAFVDESWNAYPEQWDTLLNHTRKLEQKEIEQCIEKWKTENRPLEKGNEEKVFENRPKPWKRREKLSANDITGKLHLVFNDGIYIDTLNLTPKIQNQIRSRAAFDNPVFYKNRRLGYSNYYNFSTVYMGKDVDGYIRIPRGLSEKLISECMDAEIAYDVEDIREKGRPLRVSFKGDLRVQQDLAAQRLLAYDNGILSAATAFGKTVVCSYLIAERKVSTLILLQSKDLLEQWVDELNHFLDIDEELPTYRTKTGRIKKRSSVIGVLHGGKNTLTGIVDVAMVGSIYGKGEFNELLNTYGMVIMDECHHAAANTAVEVLQKVNARYVYGVSATIKRDDNLEKIIYMLLGPVRHSFTAKERAIEQGIEHLVYPRYTRIVDTLESGKDVTAAFNVISKSKLRNEQIKSDIQECVVMGRTPVVLTRQKEQAKMLYDELQGIAEYVFLLYGGNTDKANKEIREEIKRVAPDKSMILIATGQKIGEGFDCPRLDTLMFAAPVSFPGRLEQYVGRLNRDYPDKKDVIVYDYVDSHMYYFNKMYAKRLRTYKKMGFKVLSNMTENKQSVHAIYSSDNYVDVFEQDLAKANHNIIISSPTITADKMERFLYILKPRQEAGVKVSVMLTDPEYKCYGNVDFYLNLIAQMRAVGIQVTRTKEDKECFAVIDNELVWHGGMNLLGKVDAWDNLIRIKSESVAQELMGMIQEELRQ</sequence>
<dbReference type="RefSeq" id="WP_158364552.1">
    <property type="nucleotide sequence ID" value="NZ_JAOQKC010000020.1"/>
</dbReference>
<dbReference type="Proteomes" id="UP001652461">
    <property type="component" value="Unassembled WGS sequence"/>
</dbReference>
<keyword evidence="3" id="KW-0067">ATP-binding</keyword>
<keyword evidence="4" id="KW-1185">Reference proteome</keyword>
<evidence type="ECO:0000313" key="3">
    <source>
        <dbReference type="EMBL" id="MCU6697820.1"/>
    </source>
</evidence>
<dbReference type="SUPFAM" id="SSF56024">
    <property type="entry name" value="Phospholipase D/nuclease"/>
    <property type="match status" value="1"/>
</dbReference>
<accession>A0ABT2RZQ9</accession>
<dbReference type="Gene3D" id="3.30.870.10">
    <property type="entry name" value="Endonuclease Chain A"/>
    <property type="match status" value="1"/>
</dbReference>
<dbReference type="PANTHER" id="PTHR47396">
    <property type="entry name" value="TYPE I RESTRICTION ENZYME ECOKI R PROTEIN"/>
    <property type="match status" value="1"/>
</dbReference>
<feature type="coiled-coil region" evidence="1">
    <location>
        <begin position="8"/>
        <end position="35"/>
    </location>
</feature>
<evidence type="ECO:0000256" key="1">
    <source>
        <dbReference type="SAM" id="Coils"/>
    </source>
</evidence>
<dbReference type="Gene3D" id="3.40.50.300">
    <property type="entry name" value="P-loop containing nucleotide triphosphate hydrolases"/>
    <property type="match status" value="2"/>
</dbReference>
<evidence type="ECO:0000313" key="4">
    <source>
        <dbReference type="Proteomes" id="UP001652461"/>
    </source>
</evidence>
<comment type="caution">
    <text evidence="3">The sequence shown here is derived from an EMBL/GenBank/DDBJ whole genome shotgun (WGS) entry which is preliminary data.</text>
</comment>
<dbReference type="InterPro" id="IPR054347">
    <property type="entry name" value="TOTE_primase"/>
</dbReference>
<dbReference type="CDD" id="cd09126">
    <property type="entry name" value="PLDc_C_DEXD_like"/>
    <property type="match status" value="1"/>
</dbReference>
<proteinExistence type="predicted"/>
<dbReference type="SUPFAM" id="SSF52540">
    <property type="entry name" value="P-loop containing nucleoside triphosphate hydrolases"/>
    <property type="match status" value="2"/>
</dbReference>
<keyword evidence="3" id="KW-0547">Nucleotide-binding</keyword>
<keyword evidence="3" id="KW-0347">Helicase</keyword>
<keyword evidence="3" id="KW-0378">Hydrolase</keyword>
<name>A0ABT2RZQ9_9FIRM</name>
<keyword evidence="1" id="KW-0175">Coiled coil</keyword>